<feature type="transmembrane region" description="Helical" evidence="1">
    <location>
        <begin position="309"/>
        <end position="328"/>
    </location>
</feature>
<feature type="transmembrane region" description="Helical" evidence="1">
    <location>
        <begin position="201"/>
        <end position="219"/>
    </location>
</feature>
<dbReference type="AlphaFoldDB" id="A0A6G9RIW5"/>
<protein>
    <submittedName>
        <fullName evidence="2">Uncharacterized protein</fullName>
    </submittedName>
</protein>
<keyword evidence="1" id="KW-1133">Transmembrane helix</keyword>
<dbReference type="Pfam" id="PF19528">
    <property type="entry name" value="DUF6056"/>
    <property type="match status" value="1"/>
</dbReference>
<dbReference type="Proteomes" id="UP000503580">
    <property type="component" value="Chromosome"/>
</dbReference>
<reference evidence="2 3" key="1">
    <citation type="submission" date="2020-02" db="EMBL/GenBank/DDBJ databases">
        <title>Whole genome PO2S7.</title>
        <authorList>
            <person name="Singha K.M."/>
        </authorList>
    </citation>
    <scope>NUCLEOTIDE SEQUENCE [LARGE SCALE GENOMIC DNA]</scope>
    <source>
        <strain evidence="2 3">PO2S7</strain>
    </source>
</reference>
<accession>A0A6G9RIW5</accession>
<feature type="transmembrane region" description="Helical" evidence="1">
    <location>
        <begin position="340"/>
        <end position="361"/>
    </location>
</feature>
<keyword evidence="1" id="KW-0812">Transmembrane</keyword>
<dbReference type="EMBL" id="CP050321">
    <property type="protein sequence ID" value="QIR26688.1"/>
    <property type="molecule type" value="Genomic_DNA"/>
</dbReference>
<name>A0A6G9RIW5_9ENTR</name>
<feature type="transmembrane region" description="Helical" evidence="1">
    <location>
        <begin position="73"/>
        <end position="92"/>
    </location>
</feature>
<gene>
    <name evidence="2" type="ORF">GY169_07590</name>
</gene>
<organism evidence="2 3">
    <name type="scientific">Kluyvera genomosp. 3</name>
    <dbReference type="NCBI Taxonomy" id="2774055"/>
    <lineage>
        <taxon>Bacteria</taxon>
        <taxon>Pseudomonadati</taxon>
        <taxon>Pseudomonadota</taxon>
        <taxon>Gammaproteobacteria</taxon>
        <taxon>Enterobacterales</taxon>
        <taxon>Enterobacteriaceae</taxon>
        <taxon>Kluyvera</taxon>
    </lineage>
</organism>
<sequence>MIDLKKINVWYLLLLIPYLSIFIIEYNTPVHADDYNYFIMGNSISNHLHHYLTWSGRIVSDYFSTLLLSTSSALLKSTIIAFIFTTIIFLITKISYIKDKKIKNSNLFVQFISIFAIFWITNPIKGEIIFWVVGSANYLVTNFFIIIFLYALFNYLANRKNLYLLLLVSFFAGCSNENTCWIVLLISIASSIYIYKKENNKLLFISTILVLLGFATLIFSPGNFARAAASPEFINTTFFERVLHFFRESVPHALGKTWLPVLITVIFLTPYIGKRKNLDFYLSVSFLCAGFLSILSMVVAPSVPPRTLSGAHLFFMLSASFAIKNILVNRPKNGLKTFSLLSSLALITFIYSFPEMLYSYITVNNQVKIRNYEVYKGLLEKDKNITVPKYYFPKTLRAGDSINLFHNPANIAKYFGSKKPINAHIMKYDFSVILTGNRYPIHHSGINSLYLGKDKLYSGSTIALDISPSDFVKSESNYRLIIIDHNGKKENIKSNEINEIYDMNIIGFTSKFNPNNISKIIYKDVNDNPIVLLSR</sequence>
<evidence type="ECO:0000256" key="1">
    <source>
        <dbReference type="SAM" id="Phobius"/>
    </source>
</evidence>
<feature type="transmembrane region" description="Helical" evidence="1">
    <location>
        <begin position="280"/>
        <end position="303"/>
    </location>
</feature>
<dbReference type="InterPro" id="IPR045691">
    <property type="entry name" value="DUF6056"/>
</dbReference>
<evidence type="ECO:0000313" key="3">
    <source>
        <dbReference type="Proteomes" id="UP000503580"/>
    </source>
</evidence>
<feature type="transmembrane region" description="Helical" evidence="1">
    <location>
        <begin position="128"/>
        <end position="150"/>
    </location>
</feature>
<dbReference type="KEGG" id="kgn:GY169_07590"/>
<keyword evidence="1" id="KW-0472">Membrane</keyword>
<dbReference type="RefSeq" id="WP_167575387.1">
    <property type="nucleotide sequence ID" value="NZ_CP050321.1"/>
</dbReference>
<feature type="transmembrane region" description="Helical" evidence="1">
    <location>
        <begin position="104"/>
        <end position="122"/>
    </location>
</feature>
<keyword evidence="3" id="KW-1185">Reference proteome</keyword>
<evidence type="ECO:0000313" key="2">
    <source>
        <dbReference type="EMBL" id="QIR26688.1"/>
    </source>
</evidence>
<proteinExistence type="predicted"/>
<feature type="transmembrane region" description="Helical" evidence="1">
    <location>
        <begin position="7"/>
        <end position="24"/>
    </location>
</feature>